<gene>
    <name evidence="1" type="ORF">HNQ39_000642</name>
</gene>
<accession>A0A7W9SM48</accession>
<reference evidence="1 2" key="1">
    <citation type="submission" date="2020-08" db="EMBL/GenBank/DDBJ databases">
        <title>Genomic Encyclopedia of Type Strains, Phase IV (KMG-IV): sequencing the most valuable type-strain genomes for metagenomic binning, comparative biology and taxonomic classification.</title>
        <authorList>
            <person name="Goeker M."/>
        </authorList>
    </citation>
    <scope>NUCLEOTIDE SEQUENCE [LARGE SCALE GENOMIC DNA]</scope>
    <source>
        <strain evidence="1 2">DSM 23562</strain>
    </source>
</reference>
<name>A0A7W9SM48_ARMRO</name>
<proteinExistence type="predicted"/>
<dbReference type="EMBL" id="JACHGW010000001">
    <property type="protein sequence ID" value="MBB6048880.1"/>
    <property type="molecule type" value="Genomic_DNA"/>
</dbReference>
<dbReference type="Proteomes" id="UP000520814">
    <property type="component" value="Unassembled WGS sequence"/>
</dbReference>
<evidence type="ECO:0000313" key="1">
    <source>
        <dbReference type="EMBL" id="MBB6048880.1"/>
    </source>
</evidence>
<dbReference type="AlphaFoldDB" id="A0A7W9SM48"/>
<dbReference type="RefSeq" id="WP_184192503.1">
    <property type="nucleotide sequence ID" value="NZ_JACHGW010000001.1"/>
</dbReference>
<organism evidence="1 2">
    <name type="scientific">Armatimonas rosea</name>
    <dbReference type="NCBI Taxonomy" id="685828"/>
    <lineage>
        <taxon>Bacteria</taxon>
        <taxon>Bacillati</taxon>
        <taxon>Armatimonadota</taxon>
        <taxon>Armatimonadia</taxon>
        <taxon>Armatimonadales</taxon>
        <taxon>Armatimonadaceae</taxon>
        <taxon>Armatimonas</taxon>
    </lineage>
</organism>
<evidence type="ECO:0000313" key="2">
    <source>
        <dbReference type="Proteomes" id="UP000520814"/>
    </source>
</evidence>
<comment type="caution">
    <text evidence="1">The sequence shown here is derived from an EMBL/GenBank/DDBJ whole genome shotgun (WGS) entry which is preliminary data.</text>
</comment>
<protein>
    <submittedName>
        <fullName evidence="1">Uncharacterized protein</fullName>
    </submittedName>
</protein>
<keyword evidence="2" id="KW-1185">Reference proteome</keyword>
<sequence>MLLPIVPTLPALIYTIPRLDEDADLKNMPLTSTHKDTLAALKKAGYKRTRVEEDDLVLVGSATTVDLLSPDGKEKISLTFYTEDDSTVERETLVPEAKAAAYARYGPLLKEKCPSIILSCYESNGKTYASVQVELSEATAKNVVDALAETKKALTLIEQNRGEAPVSAPSDPLGATLKESRLSNTDIGKFYKLKYNFSDTKRSQTAYIRKEVYTYNKLKVQELYSLCYDSPEPPRAEQLLSVFQRRFTIGGLVLEAPNENQKNWRIRFRATLATHALPETLKEYLNLVAGTADNLEKELSPAQEDKL</sequence>